<dbReference type="Proteomes" id="UP000004095">
    <property type="component" value="Unassembled WGS sequence"/>
</dbReference>
<gene>
    <name evidence="1" type="ORF">M23134_00573</name>
</gene>
<reference evidence="1 2" key="1">
    <citation type="submission" date="2007-01" db="EMBL/GenBank/DDBJ databases">
        <authorList>
            <person name="Haygood M."/>
            <person name="Podell S."/>
            <person name="Anderson C."/>
            <person name="Hopkinson B."/>
            <person name="Roe K."/>
            <person name="Barbeau K."/>
            <person name="Gaasterland T."/>
            <person name="Ferriera S."/>
            <person name="Johnson J."/>
            <person name="Kravitz S."/>
            <person name="Beeson K."/>
            <person name="Sutton G."/>
            <person name="Rogers Y.-H."/>
            <person name="Friedman R."/>
            <person name="Frazier M."/>
            <person name="Venter J.C."/>
        </authorList>
    </citation>
    <scope>NUCLEOTIDE SEQUENCE [LARGE SCALE GENOMIC DNA]</scope>
    <source>
        <strain evidence="1 2">ATCC 23134</strain>
    </source>
</reference>
<keyword evidence="2" id="KW-1185">Reference proteome</keyword>
<accession>A1ZJF3</accession>
<evidence type="ECO:0000313" key="1">
    <source>
        <dbReference type="EMBL" id="EAY29689.1"/>
    </source>
</evidence>
<proteinExistence type="predicted"/>
<evidence type="ECO:0000313" key="2">
    <source>
        <dbReference type="Proteomes" id="UP000004095"/>
    </source>
</evidence>
<sequence length="38" mass="4327">MTWGRITEPISKPVGQLCCGVFNEDLVFPNIRVNFVVF</sequence>
<name>A1ZJF3_MICM2</name>
<protein>
    <submittedName>
        <fullName evidence="1">Uncharacterized protein</fullName>
    </submittedName>
</protein>
<dbReference type="EMBL" id="AAWS01000010">
    <property type="protein sequence ID" value="EAY29689.1"/>
    <property type="molecule type" value="Genomic_DNA"/>
</dbReference>
<comment type="caution">
    <text evidence="1">The sequence shown here is derived from an EMBL/GenBank/DDBJ whole genome shotgun (WGS) entry which is preliminary data.</text>
</comment>
<dbReference type="AlphaFoldDB" id="A1ZJF3"/>
<organism evidence="1 2">
    <name type="scientific">Microscilla marina ATCC 23134</name>
    <dbReference type="NCBI Taxonomy" id="313606"/>
    <lineage>
        <taxon>Bacteria</taxon>
        <taxon>Pseudomonadati</taxon>
        <taxon>Bacteroidota</taxon>
        <taxon>Cytophagia</taxon>
        <taxon>Cytophagales</taxon>
        <taxon>Microscillaceae</taxon>
        <taxon>Microscilla</taxon>
    </lineage>
</organism>